<evidence type="ECO:0000259" key="6">
    <source>
        <dbReference type="Pfam" id="PF01761"/>
    </source>
</evidence>
<keyword evidence="4" id="KW-0057">Aromatic amino acid biosynthesis</keyword>
<dbReference type="Pfam" id="PF24621">
    <property type="entry name" value="DHQS_C"/>
    <property type="match status" value="1"/>
</dbReference>
<sequence length="290" mass="32501">MSEFLPIEYPIQIPYQLRVYFTKGVFDPANPIFRDLACSRESGNRRKTLFYVDQAIAEANTELMPQIETYFKHHENDLSLKGIHVLKGGESIKNNDEVVAQIYADIEKNRICRHSYVGAIGGGAVLDTVGYAASTAHRGIRHFRFPTTTLGQADAGVGVKNGVNFHHKKNFVGTFSPPFAVINDLKFLETLPEVHMRNGYIEAIKVALIRDSGFFNWIENNVNALNTFEEATLEELVYRCAKHHVAYIATSGDPFEMGSVRPLDFGHWSAHKLEQLSDFELSHGEAVAIG</sequence>
<dbReference type="AlphaFoldDB" id="A0A382LY57"/>
<evidence type="ECO:0000256" key="5">
    <source>
        <dbReference type="ARBA" id="ARBA00023239"/>
    </source>
</evidence>
<dbReference type="InterPro" id="IPR050071">
    <property type="entry name" value="Dehydroquinate_synthase"/>
</dbReference>
<gene>
    <name evidence="8" type="ORF">METZ01_LOCUS294380</name>
</gene>
<feature type="domain" description="3-dehydroquinate synthase N-terminal" evidence="6">
    <location>
        <begin position="85"/>
        <end position="197"/>
    </location>
</feature>
<dbReference type="Pfam" id="PF01761">
    <property type="entry name" value="DHQ_synthase"/>
    <property type="match status" value="1"/>
</dbReference>
<comment type="cofactor">
    <cofactor evidence="1">
        <name>NAD(+)</name>
        <dbReference type="ChEBI" id="CHEBI:57540"/>
    </cofactor>
</comment>
<keyword evidence="3" id="KW-0520">NAD</keyword>
<dbReference type="NCBIfam" id="NF004852">
    <property type="entry name" value="PRK06203.1"/>
    <property type="match status" value="1"/>
</dbReference>
<dbReference type="Gene3D" id="1.20.1090.10">
    <property type="entry name" value="Dehydroquinate synthase-like - alpha domain"/>
    <property type="match status" value="1"/>
</dbReference>
<dbReference type="PANTHER" id="PTHR43622:SF7">
    <property type="entry name" value="3-DEHYDROQUINATE SYNTHASE, CHLOROPLASTIC"/>
    <property type="match status" value="1"/>
</dbReference>
<feature type="non-terminal residue" evidence="8">
    <location>
        <position position="290"/>
    </location>
</feature>
<evidence type="ECO:0000256" key="4">
    <source>
        <dbReference type="ARBA" id="ARBA00023141"/>
    </source>
</evidence>
<dbReference type="GO" id="GO:0008652">
    <property type="term" value="P:amino acid biosynthetic process"/>
    <property type="evidence" value="ECO:0007669"/>
    <property type="project" value="UniProtKB-KW"/>
</dbReference>
<evidence type="ECO:0000256" key="2">
    <source>
        <dbReference type="ARBA" id="ARBA00022605"/>
    </source>
</evidence>
<keyword evidence="2" id="KW-0028">Amino-acid biosynthesis</keyword>
<dbReference type="InterPro" id="IPR030960">
    <property type="entry name" value="DHQS/DOIS_N"/>
</dbReference>
<proteinExistence type="predicted"/>
<accession>A0A382LY57</accession>
<evidence type="ECO:0000313" key="8">
    <source>
        <dbReference type="EMBL" id="SVC41526.1"/>
    </source>
</evidence>
<dbReference type="GO" id="GO:0003856">
    <property type="term" value="F:3-dehydroquinate synthase activity"/>
    <property type="evidence" value="ECO:0007669"/>
    <property type="project" value="TreeGrafter"/>
</dbReference>
<dbReference type="SUPFAM" id="SSF56796">
    <property type="entry name" value="Dehydroquinate synthase-like"/>
    <property type="match status" value="1"/>
</dbReference>
<keyword evidence="5" id="KW-0456">Lyase</keyword>
<dbReference type="Gene3D" id="3.40.50.1970">
    <property type="match status" value="1"/>
</dbReference>
<evidence type="ECO:0000256" key="3">
    <source>
        <dbReference type="ARBA" id="ARBA00023027"/>
    </source>
</evidence>
<evidence type="ECO:0000259" key="7">
    <source>
        <dbReference type="Pfam" id="PF24621"/>
    </source>
</evidence>
<organism evidence="8">
    <name type="scientific">marine metagenome</name>
    <dbReference type="NCBI Taxonomy" id="408172"/>
    <lineage>
        <taxon>unclassified sequences</taxon>
        <taxon>metagenomes</taxon>
        <taxon>ecological metagenomes</taxon>
    </lineage>
</organism>
<protein>
    <submittedName>
        <fullName evidence="8">Uncharacterized protein</fullName>
    </submittedName>
</protein>
<dbReference type="EMBL" id="UINC01089981">
    <property type="protein sequence ID" value="SVC41526.1"/>
    <property type="molecule type" value="Genomic_DNA"/>
</dbReference>
<reference evidence="8" key="1">
    <citation type="submission" date="2018-05" db="EMBL/GenBank/DDBJ databases">
        <authorList>
            <person name="Lanie J.A."/>
            <person name="Ng W.-L."/>
            <person name="Kazmierczak K.M."/>
            <person name="Andrzejewski T.M."/>
            <person name="Davidsen T.M."/>
            <person name="Wayne K.J."/>
            <person name="Tettelin H."/>
            <person name="Glass J.I."/>
            <person name="Rusch D."/>
            <person name="Podicherti R."/>
            <person name="Tsui H.-C.T."/>
            <person name="Winkler M.E."/>
        </authorList>
    </citation>
    <scope>NUCLEOTIDE SEQUENCE</scope>
</reference>
<dbReference type="GO" id="GO:0009073">
    <property type="term" value="P:aromatic amino acid family biosynthetic process"/>
    <property type="evidence" value="ECO:0007669"/>
    <property type="project" value="UniProtKB-KW"/>
</dbReference>
<evidence type="ECO:0000256" key="1">
    <source>
        <dbReference type="ARBA" id="ARBA00001911"/>
    </source>
</evidence>
<dbReference type="InterPro" id="IPR056179">
    <property type="entry name" value="DHQS_C"/>
</dbReference>
<feature type="domain" description="3-dehydroquinate synthase C-terminal" evidence="7">
    <location>
        <begin position="199"/>
        <end position="290"/>
    </location>
</feature>
<name>A0A382LY57_9ZZZZ</name>
<dbReference type="PANTHER" id="PTHR43622">
    <property type="entry name" value="3-DEHYDROQUINATE SYNTHASE"/>
    <property type="match status" value="1"/>
</dbReference>